<comment type="caution">
    <text evidence="1">The sequence shown here is derived from an EMBL/GenBank/DDBJ whole genome shotgun (WGS) entry which is preliminary data.</text>
</comment>
<reference evidence="1 2" key="1">
    <citation type="journal article" date="2015" name="Environ. Microbiol.">
        <title>Metagenome sequence of Elaphomyces granulatus from sporocarp tissue reveals Ascomycota ectomycorrhizal fingerprints of genome expansion and a Proteobacteria-rich microbiome.</title>
        <authorList>
            <person name="Quandt C.A."/>
            <person name="Kohler A."/>
            <person name="Hesse C.N."/>
            <person name="Sharpton T.J."/>
            <person name="Martin F."/>
            <person name="Spatafora J.W."/>
        </authorList>
    </citation>
    <scope>NUCLEOTIDE SEQUENCE [LARGE SCALE GENOMIC DNA]</scope>
    <source>
        <strain evidence="1 2">OSC145934</strain>
    </source>
</reference>
<proteinExistence type="predicted"/>
<organism evidence="1 2">
    <name type="scientific">Elaphomyces granulatus</name>
    <dbReference type="NCBI Taxonomy" id="519963"/>
    <lineage>
        <taxon>Eukaryota</taxon>
        <taxon>Fungi</taxon>
        <taxon>Dikarya</taxon>
        <taxon>Ascomycota</taxon>
        <taxon>Pezizomycotina</taxon>
        <taxon>Eurotiomycetes</taxon>
        <taxon>Eurotiomycetidae</taxon>
        <taxon>Eurotiales</taxon>
        <taxon>Elaphomycetaceae</taxon>
        <taxon>Elaphomyces</taxon>
    </lineage>
</organism>
<gene>
    <name evidence="1" type="ORF">Egran_04125</name>
</gene>
<protein>
    <submittedName>
        <fullName evidence="1">Uncharacterized protein</fullName>
    </submittedName>
</protein>
<sequence length="121" mass="13645">MLRMRFPRGQGGEEMALFDWYLWDGMARIEAFGDTHGAIECQPSLSVCCPRWFVQGVARCAEQMKRPAQLDGLGSVCEIEVAMFFRCVCIKTQSFGLSFRNIVCLRGSIGKNEWLALNVSI</sequence>
<dbReference type="Proteomes" id="UP000243515">
    <property type="component" value="Unassembled WGS sequence"/>
</dbReference>
<evidence type="ECO:0000313" key="1">
    <source>
        <dbReference type="EMBL" id="OXV08112.1"/>
    </source>
</evidence>
<dbReference type="AlphaFoldDB" id="A0A232LVH6"/>
<accession>A0A232LVH6</accession>
<evidence type="ECO:0000313" key="2">
    <source>
        <dbReference type="Proteomes" id="UP000243515"/>
    </source>
</evidence>
<keyword evidence="2" id="KW-1185">Reference proteome</keyword>
<dbReference type="EMBL" id="NPHW01004313">
    <property type="protein sequence ID" value="OXV08112.1"/>
    <property type="molecule type" value="Genomic_DNA"/>
</dbReference>
<name>A0A232LVH6_9EURO</name>